<proteinExistence type="predicted"/>
<protein>
    <submittedName>
        <fullName evidence="1">Uncharacterized protein</fullName>
    </submittedName>
</protein>
<reference evidence="1 2" key="1">
    <citation type="submission" date="2023-08" db="EMBL/GenBank/DDBJ databases">
        <title>Black Yeasts Isolated from many extreme environments.</title>
        <authorList>
            <person name="Coleine C."/>
            <person name="Stajich J.E."/>
            <person name="Selbmann L."/>
        </authorList>
    </citation>
    <scope>NUCLEOTIDE SEQUENCE [LARGE SCALE GENOMIC DNA]</scope>
    <source>
        <strain evidence="1 2">CCFEE 5885</strain>
    </source>
</reference>
<comment type="caution">
    <text evidence="1">The sequence shown here is derived from an EMBL/GenBank/DDBJ whole genome shotgun (WGS) entry which is preliminary data.</text>
</comment>
<organism evidence="1 2">
    <name type="scientific">Lithohypha guttulata</name>
    <dbReference type="NCBI Taxonomy" id="1690604"/>
    <lineage>
        <taxon>Eukaryota</taxon>
        <taxon>Fungi</taxon>
        <taxon>Dikarya</taxon>
        <taxon>Ascomycota</taxon>
        <taxon>Pezizomycotina</taxon>
        <taxon>Eurotiomycetes</taxon>
        <taxon>Chaetothyriomycetidae</taxon>
        <taxon>Chaetothyriales</taxon>
        <taxon>Trichomeriaceae</taxon>
        <taxon>Lithohypha</taxon>
    </lineage>
</organism>
<dbReference type="Proteomes" id="UP001345013">
    <property type="component" value="Unassembled WGS sequence"/>
</dbReference>
<sequence length="136" mass="15217">MVGESQAMVVDDIADDDKKLEEKAQHLVRDYAKNITELSGWQSGLSLVIDKQETVGKEFEVADRSVRAILVKKDSSAGAVRVFGQSIRNVVTGPKEQGYALVIVATNEEWTYHVNICVVLVFLQEIEELRELKPEN</sequence>
<keyword evidence="2" id="KW-1185">Reference proteome</keyword>
<evidence type="ECO:0000313" key="1">
    <source>
        <dbReference type="EMBL" id="KAK5086188.1"/>
    </source>
</evidence>
<gene>
    <name evidence="1" type="ORF">LTR24_006973</name>
</gene>
<dbReference type="EMBL" id="JAVRRG010000098">
    <property type="protein sequence ID" value="KAK5086188.1"/>
    <property type="molecule type" value="Genomic_DNA"/>
</dbReference>
<name>A0ABR0K4F6_9EURO</name>
<accession>A0ABR0K4F6</accession>
<evidence type="ECO:0000313" key="2">
    <source>
        <dbReference type="Proteomes" id="UP001345013"/>
    </source>
</evidence>